<dbReference type="InterPro" id="IPR003593">
    <property type="entry name" value="AAA+_ATPase"/>
</dbReference>
<keyword evidence="2" id="KW-0813">Transport</keyword>
<reference evidence="7 8" key="1">
    <citation type="submission" date="2017-09" db="EMBL/GenBank/DDBJ databases">
        <title>Metagenomic Analysis Reveals Denitrifying Candidatus Accumulibacter and Flanking Population as a Source of N2O.</title>
        <authorList>
            <person name="Gao H."/>
            <person name="Mao Y."/>
            <person name="Zhao X."/>
            <person name="Liu W.-T."/>
            <person name="Zhang T."/>
            <person name="Wells G."/>
        </authorList>
    </citation>
    <scope>NUCLEOTIDE SEQUENCE [LARGE SCALE GENOMIC DNA]</scope>
    <source>
        <strain evidence="7">CANDO_2_IC</strain>
    </source>
</reference>
<dbReference type="InterPro" id="IPR027417">
    <property type="entry name" value="P-loop_NTPase"/>
</dbReference>
<evidence type="ECO:0000259" key="6">
    <source>
        <dbReference type="PROSITE" id="PS50893"/>
    </source>
</evidence>
<evidence type="ECO:0000256" key="3">
    <source>
        <dbReference type="ARBA" id="ARBA00022475"/>
    </source>
</evidence>
<keyword evidence="3" id="KW-1003">Cell membrane</keyword>
<dbReference type="InterPro" id="IPR003439">
    <property type="entry name" value="ABC_transporter-like_ATP-bd"/>
</dbReference>
<dbReference type="InterPro" id="IPR050683">
    <property type="entry name" value="Bact_Polysacc_Export_ATP-bd"/>
</dbReference>
<comment type="similarity">
    <text evidence="1">Belongs to the ABC transporter superfamily.</text>
</comment>
<organism evidence="7 8">
    <name type="scientific">Candidatus Accumulibacter phosphatis</name>
    <dbReference type="NCBI Taxonomy" id="327160"/>
    <lineage>
        <taxon>Bacteria</taxon>
        <taxon>Pseudomonadati</taxon>
        <taxon>Pseudomonadota</taxon>
        <taxon>Betaproteobacteria</taxon>
        <taxon>Candidatus Accumulibacter</taxon>
    </lineage>
</organism>
<feature type="domain" description="ABC transporter" evidence="6">
    <location>
        <begin position="12"/>
        <end position="258"/>
    </location>
</feature>
<dbReference type="PANTHER" id="PTHR46743">
    <property type="entry name" value="TEICHOIC ACIDS EXPORT ATP-BINDING PROTEIN TAGH"/>
    <property type="match status" value="1"/>
</dbReference>
<evidence type="ECO:0000256" key="4">
    <source>
        <dbReference type="ARBA" id="ARBA00022741"/>
    </source>
</evidence>
<evidence type="ECO:0000256" key="2">
    <source>
        <dbReference type="ARBA" id="ARBA00022448"/>
    </source>
</evidence>
<dbReference type="PROSITE" id="PS50893">
    <property type="entry name" value="ABC_TRANSPORTER_2"/>
    <property type="match status" value="1"/>
</dbReference>
<dbReference type="Gene3D" id="3.40.50.300">
    <property type="entry name" value="P-loop containing nucleotide triphosphate hydrolases"/>
    <property type="match status" value="1"/>
</dbReference>
<dbReference type="EMBL" id="PDHS01000104">
    <property type="protein sequence ID" value="MQM29920.1"/>
    <property type="molecule type" value="Genomic_DNA"/>
</dbReference>
<dbReference type="PROSITE" id="PS00211">
    <property type="entry name" value="ABC_TRANSPORTER_1"/>
    <property type="match status" value="1"/>
</dbReference>
<dbReference type="GO" id="GO:0016020">
    <property type="term" value="C:membrane"/>
    <property type="evidence" value="ECO:0007669"/>
    <property type="project" value="InterPro"/>
</dbReference>
<proteinExistence type="inferred from homology"/>
<evidence type="ECO:0000256" key="1">
    <source>
        <dbReference type="ARBA" id="ARBA00005417"/>
    </source>
</evidence>
<evidence type="ECO:0000313" key="8">
    <source>
        <dbReference type="Proteomes" id="UP000342300"/>
    </source>
</evidence>
<keyword evidence="4" id="KW-0547">Nucleotide-binding</keyword>
<dbReference type="CDD" id="cd03220">
    <property type="entry name" value="ABC_KpsT_Wzt"/>
    <property type="match status" value="1"/>
</dbReference>
<keyword evidence="3" id="KW-0472">Membrane</keyword>
<dbReference type="GO" id="GO:0140359">
    <property type="term" value="F:ABC-type transporter activity"/>
    <property type="evidence" value="ECO:0007669"/>
    <property type="project" value="InterPro"/>
</dbReference>
<gene>
    <name evidence="7" type="ORF">CRU78_04970</name>
</gene>
<dbReference type="SUPFAM" id="SSF52540">
    <property type="entry name" value="P-loop containing nucleoside triphosphate hydrolases"/>
    <property type="match status" value="1"/>
</dbReference>
<protein>
    <submittedName>
        <fullName evidence="7">ABC transporter</fullName>
    </submittedName>
</protein>
<dbReference type="PANTHER" id="PTHR46743:SF2">
    <property type="entry name" value="TEICHOIC ACIDS EXPORT ATP-BINDING PROTEIN TAGH"/>
    <property type="match status" value="1"/>
</dbReference>
<dbReference type="GO" id="GO:0005524">
    <property type="term" value="F:ATP binding"/>
    <property type="evidence" value="ECO:0007669"/>
    <property type="project" value="UniProtKB-KW"/>
</dbReference>
<dbReference type="GO" id="GO:0016887">
    <property type="term" value="F:ATP hydrolysis activity"/>
    <property type="evidence" value="ECO:0007669"/>
    <property type="project" value="InterPro"/>
</dbReference>
<dbReference type="Pfam" id="PF00005">
    <property type="entry name" value="ABC_tran"/>
    <property type="match status" value="1"/>
</dbReference>
<accession>A0A6A7RS29</accession>
<dbReference type="Proteomes" id="UP000342300">
    <property type="component" value="Unassembled WGS sequence"/>
</dbReference>
<dbReference type="AlphaFoldDB" id="A0A6A7RS29"/>
<comment type="caution">
    <text evidence="7">The sequence shown here is derived from an EMBL/GenBank/DDBJ whole genome shotgun (WGS) entry which is preliminary data.</text>
</comment>
<dbReference type="InterPro" id="IPR017871">
    <property type="entry name" value="ABC_transporter-like_CS"/>
</dbReference>
<name>A0A6A7RS29_9PROT</name>
<dbReference type="InterPro" id="IPR015860">
    <property type="entry name" value="ABC_transpr_TagH-like"/>
</dbReference>
<evidence type="ECO:0000313" key="7">
    <source>
        <dbReference type="EMBL" id="MQM29920.1"/>
    </source>
</evidence>
<keyword evidence="5" id="KW-0067">ATP-binding</keyword>
<evidence type="ECO:0000256" key="5">
    <source>
        <dbReference type="ARBA" id="ARBA00022840"/>
    </source>
</evidence>
<dbReference type="SMART" id="SM00382">
    <property type="entry name" value="AAA"/>
    <property type="match status" value="1"/>
</dbReference>
<sequence length="493" mass="53671">MSSLTTRESLAIRLQNVSKIYRLHGSQGDQLIDVLGLQRFGFKTRTQPKEFAALSDLSLDVPRGHRIGIVGRNGAGKTTLLKLICGNFAPTHGVVEVNGAVQALMNIGLGFHPEYTGRENVDASLQYNGLGQSEYQQAMAGIIEFCELGDFIDQPFKTYSLGMQARLMFAAATAIRPDILIVDEVMGAGDAYFIAKSKARVEKLVSSGCTMLLVSHAMQQVLELCDEAIWLDQGQIRMRGESFLVVKAYEEYLHGPIGQLSAATGTPPVKPQEVMGEGEAVVVGDDLSPEGLQPTRSGWPPAELRLQEPLFVPHGSAATLSHKIADQLNFPAVGGISRWDSEPGVKVCGFAVVTERGLTNKLIALRPAKLLIRLVGERDGTFACRYGVALHDHLGACMTRIFSPRDDFSIGEGQYRNLEVFLNPCQIGPGEYTVGISLHPYSPLEVLNSTPRYDLLSRSFTINVELPESLAAIEAGFFHSAEWHFSDSHGNAS</sequence>